<keyword evidence="4 5" id="KW-0720">Serine protease</keyword>
<comment type="similarity">
    <text evidence="1 5">Belongs to the peptidase S41A family.</text>
</comment>
<reference evidence="7 8" key="1">
    <citation type="journal article" date="2024" name="Front. Microbiol.">
        <title>Novel thermophilic genera Geochorda gen. nov. and Carboxydochorda gen. nov. from the deep terrestrial subsurface reveal the ecophysiological diversity in the class Limnochordia.</title>
        <authorList>
            <person name="Karnachuk O.V."/>
            <person name="Lukina A.P."/>
            <person name="Avakyan M.R."/>
            <person name="Kadnikov V.V."/>
            <person name="Begmatov S."/>
            <person name="Beletsky A.V."/>
            <person name="Vlasova K.G."/>
            <person name="Novikov A.A."/>
            <person name="Shcherbakova V.A."/>
            <person name="Mardanov A.V."/>
            <person name="Ravin N.V."/>
        </authorList>
    </citation>
    <scope>NUCLEOTIDE SEQUENCE [LARGE SCALE GENOMIC DNA]</scope>
    <source>
        <strain evidence="7 8">L945</strain>
    </source>
</reference>
<dbReference type="InterPro" id="IPR001478">
    <property type="entry name" value="PDZ"/>
</dbReference>
<dbReference type="SUPFAM" id="SSF52096">
    <property type="entry name" value="ClpP/crotonase"/>
    <property type="match status" value="1"/>
</dbReference>
<dbReference type="Proteomes" id="UP001332192">
    <property type="component" value="Chromosome"/>
</dbReference>
<dbReference type="Gene3D" id="2.30.42.10">
    <property type="match status" value="1"/>
</dbReference>
<dbReference type="SUPFAM" id="SSF50156">
    <property type="entry name" value="PDZ domain-like"/>
    <property type="match status" value="1"/>
</dbReference>
<accession>A0ABZ1BZR7</accession>
<keyword evidence="8" id="KW-1185">Reference proteome</keyword>
<evidence type="ECO:0000256" key="1">
    <source>
        <dbReference type="ARBA" id="ARBA00009179"/>
    </source>
</evidence>
<evidence type="ECO:0000256" key="4">
    <source>
        <dbReference type="ARBA" id="ARBA00022825"/>
    </source>
</evidence>
<dbReference type="Gene3D" id="3.30.750.44">
    <property type="match status" value="1"/>
</dbReference>
<feature type="domain" description="PDZ" evidence="6">
    <location>
        <begin position="101"/>
        <end position="169"/>
    </location>
</feature>
<dbReference type="PROSITE" id="PS50106">
    <property type="entry name" value="PDZ"/>
    <property type="match status" value="1"/>
</dbReference>
<dbReference type="InterPro" id="IPR041489">
    <property type="entry name" value="PDZ_6"/>
</dbReference>
<dbReference type="InterPro" id="IPR036034">
    <property type="entry name" value="PDZ_sf"/>
</dbReference>
<dbReference type="PANTHER" id="PTHR32060:SF30">
    <property type="entry name" value="CARBOXY-TERMINAL PROCESSING PROTEASE CTPA"/>
    <property type="match status" value="1"/>
</dbReference>
<dbReference type="SMART" id="SM00245">
    <property type="entry name" value="TSPc"/>
    <property type="match status" value="1"/>
</dbReference>
<keyword evidence="2 5" id="KW-0645">Protease</keyword>
<evidence type="ECO:0000256" key="5">
    <source>
        <dbReference type="RuleBase" id="RU004404"/>
    </source>
</evidence>
<dbReference type="SMART" id="SM00228">
    <property type="entry name" value="PDZ"/>
    <property type="match status" value="1"/>
</dbReference>
<dbReference type="RefSeq" id="WP_324717272.1">
    <property type="nucleotide sequence ID" value="NZ_CP141615.1"/>
</dbReference>
<dbReference type="NCBIfam" id="TIGR00225">
    <property type="entry name" value="prc"/>
    <property type="match status" value="1"/>
</dbReference>
<name>A0ABZ1BZR7_9FIRM</name>
<dbReference type="InterPro" id="IPR004447">
    <property type="entry name" value="Peptidase_S41A"/>
</dbReference>
<gene>
    <name evidence="7" type="ORF">U7230_03045</name>
</gene>
<organism evidence="7 8">
    <name type="scientific">Carboxydichorda subterranea</name>
    <dbReference type="NCBI Taxonomy" id="3109565"/>
    <lineage>
        <taxon>Bacteria</taxon>
        <taxon>Bacillati</taxon>
        <taxon>Bacillota</taxon>
        <taxon>Limnochordia</taxon>
        <taxon>Limnochordales</taxon>
        <taxon>Geochordaceae</taxon>
        <taxon>Carboxydichorda</taxon>
    </lineage>
</organism>
<evidence type="ECO:0000313" key="7">
    <source>
        <dbReference type="EMBL" id="WRP18001.1"/>
    </source>
</evidence>
<evidence type="ECO:0000256" key="3">
    <source>
        <dbReference type="ARBA" id="ARBA00022801"/>
    </source>
</evidence>
<evidence type="ECO:0000259" key="6">
    <source>
        <dbReference type="PROSITE" id="PS50106"/>
    </source>
</evidence>
<dbReference type="InterPro" id="IPR029045">
    <property type="entry name" value="ClpP/crotonase-like_dom_sf"/>
</dbReference>
<proteinExistence type="inferred from homology"/>
<dbReference type="InterPro" id="IPR005151">
    <property type="entry name" value="Tail-specific_protease"/>
</dbReference>
<evidence type="ECO:0000256" key="2">
    <source>
        <dbReference type="ARBA" id="ARBA00022670"/>
    </source>
</evidence>
<dbReference type="Pfam" id="PF17820">
    <property type="entry name" value="PDZ_6"/>
    <property type="match status" value="1"/>
</dbReference>
<keyword evidence="3 5" id="KW-0378">Hydrolase</keyword>
<dbReference type="CDD" id="cd06782">
    <property type="entry name" value="cpPDZ_CPP-like"/>
    <property type="match status" value="1"/>
</dbReference>
<protein>
    <submittedName>
        <fullName evidence="7">S41 family peptidase</fullName>
    </submittedName>
</protein>
<sequence>MKGPMGKAWPAIVIVTALAVGALVGVSLLSMGAPPSQGASARSGDDLATALEVIGVIKTHYLEPVSTVDMLAAYMRTGTINGMLKESVKDPYTRYMDAEAYKQFQIDTSGHYGGIGIYIGIQDNKLTVVAPIPGTPAAKAGLQAGDWIVEVDGRPTSEMAQEEATTLIRGPKGSTVELTVERKQKRFKVRIAREEIVVPAVSTVQLLPGQIGYVRLLQFSEDAPAEMERALSTLEQKNYRALILDLRNNPGGLLTAAIDVASLFLRDGPVVHVVGRSGERHTIEAGSVRAHPLVPTVVLVNKGSASASEILAGALQDRKVATLVGTKTFGKGLVQTVIPLGRGDALTVTTQKYQTAGGRYIGNEGIEPDVVVKVPEGDQEAPPLASGKVDLNDVQIQKAMEILTRQLAQAGGRAEGG</sequence>
<dbReference type="PANTHER" id="PTHR32060">
    <property type="entry name" value="TAIL-SPECIFIC PROTEASE"/>
    <property type="match status" value="1"/>
</dbReference>
<dbReference type="Gene3D" id="3.90.226.10">
    <property type="entry name" value="2-enoyl-CoA Hydratase, Chain A, domain 1"/>
    <property type="match status" value="1"/>
</dbReference>
<dbReference type="Pfam" id="PF03572">
    <property type="entry name" value="Peptidase_S41"/>
    <property type="match status" value="1"/>
</dbReference>
<dbReference type="CDD" id="cd07560">
    <property type="entry name" value="Peptidase_S41_CPP"/>
    <property type="match status" value="1"/>
</dbReference>
<dbReference type="EMBL" id="CP141615">
    <property type="protein sequence ID" value="WRP18001.1"/>
    <property type="molecule type" value="Genomic_DNA"/>
</dbReference>
<evidence type="ECO:0000313" key="8">
    <source>
        <dbReference type="Proteomes" id="UP001332192"/>
    </source>
</evidence>